<protein>
    <submittedName>
        <fullName evidence="2">Uncharacterized protein</fullName>
    </submittedName>
</protein>
<dbReference type="SUPFAM" id="SSF52096">
    <property type="entry name" value="ClpP/crotonase"/>
    <property type="match status" value="1"/>
</dbReference>
<accession>A0AAV2F9T0</accession>
<dbReference type="Gene3D" id="3.90.226.10">
    <property type="entry name" value="2-enoyl-CoA Hydratase, Chain A, domain 1"/>
    <property type="match status" value="1"/>
</dbReference>
<feature type="transmembrane region" description="Helical" evidence="1">
    <location>
        <begin position="148"/>
        <end position="165"/>
    </location>
</feature>
<proteinExistence type="predicted"/>
<keyword evidence="1" id="KW-0812">Transmembrane</keyword>
<dbReference type="GO" id="GO:0005777">
    <property type="term" value="C:peroxisome"/>
    <property type="evidence" value="ECO:0007669"/>
    <property type="project" value="TreeGrafter"/>
</dbReference>
<evidence type="ECO:0000313" key="2">
    <source>
        <dbReference type="EMBL" id="CAL1394767.1"/>
    </source>
</evidence>
<evidence type="ECO:0000256" key="1">
    <source>
        <dbReference type="SAM" id="Phobius"/>
    </source>
</evidence>
<sequence>MPTVAVIQGHAAAAGFTLALSHDYVFVRSDRGVLYMSEVDLGLPFPDYFSVLFRAKLGSVAARKLIPYTKEPINPMEIEAVVLAVSPVKLAEMTAAAVEIDGGRVEMCAFDRYTGAATVDVYEEEDGRGEFGCLDFGGWGQSERRRGAQFYVLIFFILLVILPLYPCCYNNNKRGVVILSCPGQEGPEDGIEDGIVLLLA</sequence>
<dbReference type="GO" id="GO:0006635">
    <property type="term" value="P:fatty acid beta-oxidation"/>
    <property type="evidence" value="ECO:0007669"/>
    <property type="project" value="TreeGrafter"/>
</dbReference>
<name>A0AAV2F9T0_9ROSI</name>
<dbReference type="GO" id="GO:0004165">
    <property type="term" value="F:delta(3)-delta(2)-enoyl-CoA isomerase activity"/>
    <property type="evidence" value="ECO:0007669"/>
    <property type="project" value="TreeGrafter"/>
</dbReference>
<dbReference type="PANTHER" id="PTHR11941:SF75">
    <property type="entry name" value="ENOYL-COA HYDRATASE_ISOMERASE FAMILY PROTEIN"/>
    <property type="match status" value="1"/>
</dbReference>
<dbReference type="InterPro" id="IPR029045">
    <property type="entry name" value="ClpP/crotonase-like_dom_sf"/>
</dbReference>
<dbReference type="PANTHER" id="PTHR11941">
    <property type="entry name" value="ENOYL-COA HYDRATASE-RELATED"/>
    <property type="match status" value="1"/>
</dbReference>
<keyword evidence="1" id="KW-0472">Membrane</keyword>
<keyword evidence="3" id="KW-1185">Reference proteome</keyword>
<dbReference type="Proteomes" id="UP001497516">
    <property type="component" value="Chromosome 6"/>
</dbReference>
<gene>
    <name evidence="2" type="ORF">LTRI10_LOCUS35248</name>
</gene>
<evidence type="ECO:0000313" key="3">
    <source>
        <dbReference type="Proteomes" id="UP001497516"/>
    </source>
</evidence>
<dbReference type="EMBL" id="OZ034819">
    <property type="protein sequence ID" value="CAL1394767.1"/>
    <property type="molecule type" value="Genomic_DNA"/>
</dbReference>
<keyword evidence="1" id="KW-1133">Transmembrane helix</keyword>
<organism evidence="2 3">
    <name type="scientific">Linum trigynum</name>
    <dbReference type="NCBI Taxonomy" id="586398"/>
    <lineage>
        <taxon>Eukaryota</taxon>
        <taxon>Viridiplantae</taxon>
        <taxon>Streptophyta</taxon>
        <taxon>Embryophyta</taxon>
        <taxon>Tracheophyta</taxon>
        <taxon>Spermatophyta</taxon>
        <taxon>Magnoliopsida</taxon>
        <taxon>eudicotyledons</taxon>
        <taxon>Gunneridae</taxon>
        <taxon>Pentapetalae</taxon>
        <taxon>rosids</taxon>
        <taxon>fabids</taxon>
        <taxon>Malpighiales</taxon>
        <taxon>Linaceae</taxon>
        <taxon>Linum</taxon>
    </lineage>
</organism>
<dbReference type="AlphaFoldDB" id="A0AAV2F9T0"/>
<reference evidence="2 3" key="1">
    <citation type="submission" date="2024-04" db="EMBL/GenBank/DDBJ databases">
        <authorList>
            <person name="Fracassetti M."/>
        </authorList>
    </citation>
    <scope>NUCLEOTIDE SEQUENCE [LARGE SCALE GENOMIC DNA]</scope>
</reference>